<protein>
    <recommendedName>
        <fullName evidence="1">Peptidase M16C associated domain-containing protein</fullName>
    </recommendedName>
</protein>
<evidence type="ECO:0000313" key="2">
    <source>
        <dbReference type="EMBL" id="MPL66990.1"/>
    </source>
</evidence>
<dbReference type="InterPro" id="IPR013578">
    <property type="entry name" value="Peptidase_M16C_assoc"/>
</dbReference>
<comment type="caution">
    <text evidence="2">The sequence shown here is derived from an EMBL/GenBank/DDBJ whole genome shotgun (WGS) entry which is preliminary data.</text>
</comment>
<dbReference type="InterPro" id="IPR007863">
    <property type="entry name" value="Peptidase_M16_C"/>
</dbReference>
<dbReference type="Pfam" id="PF00675">
    <property type="entry name" value="Peptidase_M16"/>
    <property type="match status" value="1"/>
</dbReference>
<dbReference type="Pfam" id="PF08367">
    <property type="entry name" value="M16C_assoc"/>
    <property type="match status" value="1"/>
</dbReference>
<dbReference type="AlphaFoldDB" id="A0A644TJA9"/>
<feature type="domain" description="Peptidase M16C associated" evidence="1">
    <location>
        <begin position="465"/>
        <end position="714"/>
    </location>
</feature>
<dbReference type="InterPro" id="IPR011249">
    <property type="entry name" value="Metalloenz_LuxS/M16"/>
</dbReference>
<dbReference type="PANTHER" id="PTHR43016:SF13">
    <property type="entry name" value="PRESEQUENCE PROTEASE, MITOCHONDRIAL"/>
    <property type="match status" value="1"/>
</dbReference>
<dbReference type="SUPFAM" id="SSF63411">
    <property type="entry name" value="LuxS/MPP-like metallohydrolase"/>
    <property type="match status" value="4"/>
</dbReference>
<dbReference type="FunFam" id="3.30.830.10:FF:000034">
    <property type="entry name" value="presequence protease 1, chloroplastic/mitochondrial"/>
    <property type="match status" value="1"/>
</dbReference>
<sequence>MTLELNKVYSGFLVKAITDVPDVKAKAYLLEHAFSGAQLLYLQTEDDNKVFTIGFRTPSKDNTGVAHIMEHSVLCGSRKYHLKEPFVELVKGSMNTFLNAMTYSDKTVYPVASRNDKDFQNLMDVYLDAVFYPLIYENPYTLFQEGWHYEIEKQDGPLTYNGVVYNEMKGVYSSADAIEENECYKGLFPDSPYGYESGGLPSAIPELTFDAFKKFHETYYRPENAYIYLYGDMNIEKTLAYIDKEYLQAFPKTGKLKISIPLQKTFARTTEVEATYPIGPDENVENKSYLSLNIVTGKATDQQTTTALRLLCTVLLDGNSAPLRLALLAAGIGSDISGDFATAQLQPVFSIKAGGAEPQNKDKFISVIYKTLQSITINGLDKELVESHLNAMEFKLREADFGIYPKGLIYGLSCLENWLYGGDPVDALQVNALLKFLREKLKTNYFESLIENYLLDNTHKLLLTLRPEPGKEERQHSEELAKMAALKNTMSTEEVALHINQAKKLHEIQAAVNSPEDLNSIPILERSDIRTEIEKELVQKQERGSRKILYLPAFTNKIVYVNWYFDMTGIDKELLPYVYLLSDVLGKMNTRDFSYQELSTYTNKYTGGIGFQAAASSNCDDMSKYTFNFSLTAKVLEQNLSNLFKILENITLTTDFSDKNRLHEIIDEVKTDWDSNFFNRGLNVAVTRLGSYFGEAARVAEYDQLSYYMFLKKLVENYDTEYIIIQEKLRSLLPVFFHKDKQLFAYSCDEYLRETVDKAAEDFVAKLPHSPYAGQVAHKLSAPGTNEGIITAGKVQYVVAGGDYRAHGYEYTGVMKVLETILRYEYLWTKIRVQGGAYGANVLFDRNGGMYLSSYRDPKLAETLTTYKNVPAFLKNFTASDREMDKYIIGTISSLDTPLTNSMHLVRAAQQELKGISDESRQKSREQIINTVVDDIRALAPLIEDVLKDNYICIVGSQGQIEKNKALFSGIIKV</sequence>
<organism evidence="2">
    <name type="scientific">bioreactor metagenome</name>
    <dbReference type="NCBI Taxonomy" id="1076179"/>
    <lineage>
        <taxon>unclassified sequences</taxon>
        <taxon>metagenomes</taxon>
        <taxon>ecological metagenomes</taxon>
    </lineage>
</organism>
<evidence type="ECO:0000259" key="1">
    <source>
        <dbReference type="SMART" id="SM01264"/>
    </source>
</evidence>
<dbReference type="GO" id="GO:0004222">
    <property type="term" value="F:metalloendopeptidase activity"/>
    <property type="evidence" value="ECO:0007669"/>
    <property type="project" value="TreeGrafter"/>
</dbReference>
<accession>A0A644TJA9</accession>
<proteinExistence type="predicted"/>
<dbReference type="PANTHER" id="PTHR43016">
    <property type="entry name" value="PRESEQUENCE PROTEASE"/>
    <property type="match status" value="1"/>
</dbReference>
<gene>
    <name evidence="2" type="ORF">SDC9_12679</name>
</gene>
<dbReference type="InterPro" id="IPR055130">
    <property type="entry name" value="PreP_C"/>
</dbReference>
<dbReference type="GO" id="GO:0046872">
    <property type="term" value="F:metal ion binding"/>
    <property type="evidence" value="ECO:0007669"/>
    <property type="project" value="InterPro"/>
</dbReference>
<reference evidence="2" key="1">
    <citation type="submission" date="2019-08" db="EMBL/GenBank/DDBJ databases">
        <authorList>
            <person name="Kucharzyk K."/>
            <person name="Murdoch R.W."/>
            <person name="Higgins S."/>
            <person name="Loffler F."/>
        </authorList>
    </citation>
    <scope>NUCLEOTIDE SEQUENCE</scope>
</reference>
<dbReference type="Pfam" id="PF05193">
    <property type="entry name" value="Peptidase_M16_C"/>
    <property type="match status" value="1"/>
</dbReference>
<name>A0A644TJA9_9ZZZZ</name>
<dbReference type="GO" id="GO:0016485">
    <property type="term" value="P:protein processing"/>
    <property type="evidence" value="ECO:0007669"/>
    <property type="project" value="TreeGrafter"/>
</dbReference>
<dbReference type="EMBL" id="VSSQ01000035">
    <property type="protein sequence ID" value="MPL66990.1"/>
    <property type="molecule type" value="Genomic_DNA"/>
</dbReference>
<dbReference type="Pfam" id="PF22516">
    <property type="entry name" value="PreP_C"/>
    <property type="match status" value="1"/>
</dbReference>
<dbReference type="InterPro" id="IPR011765">
    <property type="entry name" value="Pept_M16_N"/>
</dbReference>
<dbReference type="Gene3D" id="3.30.830.10">
    <property type="entry name" value="Metalloenzyme, LuxS/M16 peptidase-like"/>
    <property type="match status" value="4"/>
</dbReference>
<dbReference type="SMART" id="SM01264">
    <property type="entry name" value="M16C_associated"/>
    <property type="match status" value="1"/>
</dbReference>